<name>A0A2T5J1G4_9GAMM</name>
<gene>
    <name evidence="1" type="ORF">C8N29_10320</name>
</gene>
<dbReference type="Proteomes" id="UP000244223">
    <property type="component" value="Unassembled WGS sequence"/>
</dbReference>
<dbReference type="RefSeq" id="WP_107864718.1">
    <property type="nucleotide sequence ID" value="NZ_QAON01000003.1"/>
</dbReference>
<evidence type="ECO:0000313" key="2">
    <source>
        <dbReference type="Proteomes" id="UP000244223"/>
    </source>
</evidence>
<comment type="caution">
    <text evidence="1">The sequence shown here is derived from an EMBL/GenBank/DDBJ whole genome shotgun (WGS) entry which is preliminary data.</text>
</comment>
<dbReference type="AlphaFoldDB" id="A0A2T5J1G4"/>
<reference evidence="1 2" key="1">
    <citation type="submission" date="2018-04" db="EMBL/GenBank/DDBJ databases">
        <title>Genomic Encyclopedia of Archaeal and Bacterial Type Strains, Phase II (KMG-II): from individual species to whole genera.</title>
        <authorList>
            <person name="Goeker M."/>
        </authorList>
    </citation>
    <scope>NUCLEOTIDE SEQUENCE [LARGE SCALE GENOMIC DNA]</scope>
    <source>
        <strain evidence="1 2">DSM 5822</strain>
    </source>
</reference>
<evidence type="ECO:0000313" key="1">
    <source>
        <dbReference type="EMBL" id="PTQ90267.1"/>
    </source>
</evidence>
<dbReference type="OrthoDB" id="8453817at2"/>
<dbReference type="EMBL" id="QAON01000003">
    <property type="protein sequence ID" value="PTQ90267.1"/>
    <property type="molecule type" value="Genomic_DNA"/>
</dbReference>
<organism evidence="1 2">
    <name type="scientific">Agitococcus lubricus</name>
    <dbReference type="NCBI Taxonomy" id="1077255"/>
    <lineage>
        <taxon>Bacteria</taxon>
        <taxon>Pseudomonadati</taxon>
        <taxon>Pseudomonadota</taxon>
        <taxon>Gammaproteobacteria</taxon>
        <taxon>Moraxellales</taxon>
        <taxon>Moraxellaceae</taxon>
        <taxon>Agitococcus</taxon>
    </lineage>
</organism>
<keyword evidence="2" id="KW-1185">Reference proteome</keyword>
<proteinExistence type="predicted"/>
<protein>
    <submittedName>
        <fullName evidence="1">Uncharacterized protein</fullName>
    </submittedName>
</protein>
<sequence length="91" mass="10603">MSKYLQTTNEGWGFYGTCLINGKNAKKEWNKAMKLLVEEQELSQEQARDLLDSKWGRHAANELDCGHSLKWQVETWRSYFTKSLLDIGYQG</sequence>
<accession>A0A2T5J1G4</accession>